<keyword evidence="8" id="KW-1185">Reference proteome</keyword>
<dbReference type="Proteomes" id="UP000184330">
    <property type="component" value="Unassembled WGS sequence"/>
</dbReference>
<keyword evidence="4 5" id="KW-0472">Membrane</keyword>
<keyword evidence="2 5" id="KW-0812">Transmembrane</keyword>
<protein>
    <submittedName>
        <fullName evidence="7">Related to HOL1 protein (Member of major facilitator superfamily)</fullName>
    </submittedName>
</protein>
<proteinExistence type="predicted"/>
<reference evidence="7 8" key="1">
    <citation type="submission" date="2016-03" db="EMBL/GenBank/DDBJ databases">
        <authorList>
            <person name="Ploux O."/>
        </authorList>
    </citation>
    <scope>NUCLEOTIDE SEQUENCE [LARGE SCALE GENOMIC DNA]</scope>
    <source>
        <strain evidence="7 8">UAMH 11012</strain>
    </source>
</reference>
<evidence type="ECO:0000259" key="6">
    <source>
        <dbReference type="PROSITE" id="PS50850"/>
    </source>
</evidence>
<dbReference type="STRING" id="576137.A0A1L7XJ98"/>
<accession>A0A1L7XJ98</accession>
<comment type="subcellular location">
    <subcellularLocation>
        <location evidence="1">Membrane</location>
        <topology evidence="1">Multi-pass membrane protein</topology>
    </subcellularLocation>
</comment>
<organism evidence="7 8">
    <name type="scientific">Phialocephala subalpina</name>
    <dbReference type="NCBI Taxonomy" id="576137"/>
    <lineage>
        <taxon>Eukaryota</taxon>
        <taxon>Fungi</taxon>
        <taxon>Dikarya</taxon>
        <taxon>Ascomycota</taxon>
        <taxon>Pezizomycotina</taxon>
        <taxon>Leotiomycetes</taxon>
        <taxon>Helotiales</taxon>
        <taxon>Mollisiaceae</taxon>
        <taxon>Phialocephala</taxon>
        <taxon>Phialocephala fortinii species complex</taxon>
    </lineage>
</organism>
<feature type="transmembrane region" description="Helical" evidence="5">
    <location>
        <begin position="215"/>
        <end position="237"/>
    </location>
</feature>
<dbReference type="EMBL" id="FJOG01000029">
    <property type="protein sequence ID" value="CZR65109.1"/>
    <property type="molecule type" value="Genomic_DNA"/>
</dbReference>
<feature type="transmembrane region" description="Helical" evidence="5">
    <location>
        <begin position="398"/>
        <end position="419"/>
    </location>
</feature>
<feature type="transmembrane region" description="Helical" evidence="5">
    <location>
        <begin position="188"/>
        <end position="209"/>
    </location>
</feature>
<gene>
    <name evidence="7" type="ORF">PAC_15009</name>
</gene>
<feature type="transmembrane region" description="Helical" evidence="5">
    <location>
        <begin position="104"/>
        <end position="124"/>
    </location>
</feature>
<evidence type="ECO:0000256" key="5">
    <source>
        <dbReference type="SAM" id="Phobius"/>
    </source>
</evidence>
<dbReference type="InterPro" id="IPR011701">
    <property type="entry name" value="MFS"/>
</dbReference>
<feature type="transmembrane region" description="Helical" evidence="5">
    <location>
        <begin position="317"/>
        <end position="342"/>
    </location>
</feature>
<dbReference type="GO" id="GO:0005886">
    <property type="term" value="C:plasma membrane"/>
    <property type="evidence" value="ECO:0007669"/>
    <property type="project" value="TreeGrafter"/>
</dbReference>
<feature type="domain" description="Major facilitator superfamily (MFS) profile" evidence="6">
    <location>
        <begin position="65"/>
        <end position="522"/>
    </location>
</feature>
<feature type="transmembrane region" description="Helical" evidence="5">
    <location>
        <begin position="131"/>
        <end position="148"/>
    </location>
</feature>
<evidence type="ECO:0000256" key="1">
    <source>
        <dbReference type="ARBA" id="ARBA00004141"/>
    </source>
</evidence>
<dbReference type="AlphaFoldDB" id="A0A1L7XJ98"/>
<feature type="transmembrane region" description="Helical" evidence="5">
    <location>
        <begin position="463"/>
        <end position="481"/>
    </location>
</feature>
<keyword evidence="3 5" id="KW-1133">Transmembrane helix</keyword>
<evidence type="ECO:0000256" key="3">
    <source>
        <dbReference type="ARBA" id="ARBA00022989"/>
    </source>
</evidence>
<dbReference type="Pfam" id="PF07690">
    <property type="entry name" value="MFS_1"/>
    <property type="match status" value="1"/>
</dbReference>
<dbReference type="InterPro" id="IPR036259">
    <property type="entry name" value="MFS_trans_sf"/>
</dbReference>
<dbReference type="PANTHER" id="PTHR23502:SF181">
    <property type="entry name" value="MAJOR FACILITATOR SUPERFAMILY (MFS) PROFILE DOMAIN-CONTAINING PROTEIN"/>
    <property type="match status" value="1"/>
</dbReference>
<dbReference type="InterPro" id="IPR020846">
    <property type="entry name" value="MFS_dom"/>
</dbReference>
<feature type="transmembrane region" description="Helical" evidence="5">
    <location>
        <begin position="354"/>
        <end position="377"/>
    </location>
</feature>
<dbReference type="SUPFAM" id="SSF103473">
    <property type="entry name" value="MFS general substrate transporter"/>
    <property type="match status" value="1"/>
</dbReference>
<feature type="transmembrane region" description="Helical" evidence="5">
    <location>
        <begin position="160"/>
        <end position="181"/>
    </location>
</feature>
<dbReference type="PANTHER" id="PTHR23502">
    <property type="entry name" value="MAJOR FACILITATOR SUPERFAMILY"/>
    <property type="match status" value="1"/>
</dbReference>
<dbReference type="OrthoDB" id="5215911at2759"/>
<evidence type="ECO:0000313" key="8">
    <source>
        <dbReference type="Proteomes" id="UP000184330"/>
    </source>
</evidence>
<dbReference type="GO" id="GO:0022857">
    <property type="term" value="F:transmembrane transporter activity"/>
    <property type="evidence" value="ECO:0007669"/>
    <property type="project" value="InterPro"/>
</dbReference>
<feature type="transmembrane region" description="Helical" evidence="5">
    <location>
        <begin position="63"/>
        <end position="84"/>
    </location>
</feature>
<evidence type="ECO:0000313" key="7">
    <source>
        <dbReference type="EMBL" id="CZR65109.1"/>
    </source>
</evidence>
<dbReference type="PROSITE" id="PS50850">
    <property type="entry name" value="MFS"/>
    <property type="match status" value="1"/>
</dbReference>
<dbReference type="Gene3D" id="1.20.1250.20">
    <property type="entry name" value="MFS general substrate transporter like domains"/>
    <property type="match status" value="1"/>
</dbReference>
<evidence type="ECO:0000256" key="4">
    <source>
        <dbReference type="ARBA" id="ARBA00023136"/>
    </source>
</evidence>
<feature type="transmembrane region" description="Helical" evidence="5">
    <location>
        <begin position="493"/>
        <end position="514"/>
    </location>
</feature>
<feature type="transmembrane region" description="Helical" evidence="5">
    <location>
        <begin position="425"/>
        <end position="451"/>
    </location>
</feature>
<name>A0A1L7XJ98_9HELO</name>
<sequence>MVVYRTLKELDSSEGTVQLVDFAALDVQSGSNLLHLEGTSILLVPQPSSDPNDPLRWPQWKKYVIFINICLYSFLNNCFIGGISSAFFTLSQDYQKSISTTSGLLVYPILVLGLGNFLIVPLSIYIGKRPVFVTCSLVLLVCNIWSAVATTFENLLAARIVASITGSATEALSAAFDLFFLHERGHKMMVYIIFLASGNSIGPLVSGFVITSLSWKWFCWILTIFCAISFVFVFFLVPETRHERNYNLSQTTVGSDEGEKNATDATAIEYSAASNESSTYPAKRSYTSSLNPWSGITPGHSFWNIFIRPFPLMAYPAVFWGFLSYSVCLALVIAVGSVYSFVLQVPPYNMTAGIAGLINVPTLFGFVVGAISGGYLTDVFSARRARRRDGVFLPEDRLVLLLVPAITVPVGCLMFGFGAQQQLHWAVIFVGYGFISVGLTGVASIGMTYVLDSYYPIAAEALLLVNGLKNVVAFGFLHGIVPWTTVSGYQTVFGAMAGIFLAIMALAIPLYIYGASIRHHTSMKFQLISW</sequence>
<evidence type="ECO:0000256" key="2">
    <source>
        <dbReference type="ARBA" id="ARBA00022692"/>
    </source>
</evidence>